<dbReference type="AlphaFoldDB" id="A0A1W1BN85"/>
<reference evidence="7" key="1">
    <citation type="submission" date="2016-10" db="EMBL/GenBank/DDBJ databases">
        <authorList>
            <person name="de Groot N.N."/>
        </authorList>
    </citation>
    <scope>NUCLEOTIDE SEQUENCE</scope>
</reference>
<dbReference type="PANTHER" id="PTHR34584">
    <property type="entry name" value="NA(+)/H(+) ANTIPORTER SUBUNIT E1"/>
    <property type="match status" value="1"/>
</dbReference>
<gene>
    <name evidence="7" type="ORF">MNB_SV-9-26</name>
</gene>
<evidence type="ECO:0000256" key="2">
    <source>
        <dbReference type="ARBA" id="ARBA00022475"/>
    </source>
</evidence>
<proteinExistence type="predicted"/>
<evidence type="ECO:0000313" key="7">
    <source>
        <dbReference type="EMBL" id="SFV55004.1"/>
    </source>
</evidence>
<organism evidence="7">
    <name type="scientific">hydrothermal vent metagenome</name>
    <dbReference type="NCBI Taxonomy" id="652676"/>
    <lineage>
        <taxon>unclassified sequences</taxon>
        <taxon>metagenomes</taxon>
        <taxon>ecological metagenomes</taxon>
    </lineage>
</organism>
<dbReference type="InterPro" id="IPR002758">
    <property type="entry name" value="Cation_antiport_E"/>
</dbReference>
<evidence type="ECO:0000256" key="6">
    <source>
        <dbReference type="SAM" id="Phobius"/>
    </source>
</evidence>
<evidence type="ECO:0000256" key="5">
    <source>
        <dbReference type="ARBA" id="ARBA00023136"/>
    </source>
</evidence>
<comment type="subcellular location">
    <subcellularLocation>
        <location evidence="1">Cell membrane</location>
        <topology evidence="1">Multi-pass membrane protein</topology>
    </subcellularLocation>
</comment>
<accession>A0A1W1BN85</accession>
<evidence type="ECO:0000256" key="1">
    <source>
        <dbReference type="ARBA" id="ARBA00004651"/>
    </source>
</evidence>
<evidence type="ECO:0000256" key="4">
    <source>
        <dbReference type="ARBA" id="ARBA00022989"/>
    </source>
</evidence>
<keyword evidence="4 6" id="KW-1133">Transmembrane helix</keyword>
<sequence length="154" mass="17941">MRFIFWSIMLFIIWIILTGSVEIANILVGIILSVGTTLLYLNMFEEKKEFEFINPFWLLVYIYVLIKNIIKSNIYLSKILARKDLNLTPAIVAVPTKLDSDWKKLLLANSITLTPGTLTLDIKEDMLFIHIIEYEKGTDKLEITREFEKVIKNI</sequence>
<keyword evidence="3 6" id="KW-0812">Transmembrane</keyword>
<dbReference type="EMBL" id="FPHG01000027">
    <property type="protein sequence ID" value="SFV55004.1"/>
    <property type="molecule type" value="Genomic_DNA"/>
</dbReference>
<dbReference type="GO" id="GO:0008324">
    <property type="term" value="F:monoatomic cation transmembrane transporter activity"/>
    <property type="evidence" value="ECO:0007669"/>
    <property type="project" value="InterPro"/>
</dbReference>
<protein>
    <submittedName>
        <fullName evidence="7">Na(+) H(+) antiporter subunit E</fullName>
    </submittedName>
</protein>
<dbReference type="PIRSF" id="PIRSF019239">
    <property type="entry name" value="MrpE"/>
    <property type="match status" value="1"/>
</dbReference>
<dbReference type="GO" id="GO:0005886">
    <property type="term" value="C:plasma membrane"/>
    <property type="evidence" value="ECO:0007669"/>
    <property type="project" value="UniProtKB-SubCell"/>
</dbReference>
<feature type="transmembrane region" description="Helical" evidence="6">
    <location>
        <begin position="52"/>
        <end position="70"/>
    </location>
</feature>
<keyword evidence="5 6" id="KW-0472">Membrane</keyword>
<dbReference type="Pfam" id="PF01899">
    <property type="entry name" value="MNHE"/>
    <property type="match status" value="1"/>
</dbReference>
<dbReference type="PANTHER" id="PTHR34584:SF1">
    <property type="entry name" value="NA(+)_H(+) ANTIPORTER SUBUNIT E1"/>
    <property type="match status" value="1"/>
</dbReference>
<feature type="transmembrane region" description="Helical" evidence="6">
    <location>
        <begin position="7"/>
        <end position="32"/>
    </location>
</feature>
<keyword evidence="2" id="KW-1003">Cell membrane</keyword>
<evidence type="ECO:0000256" key="3">
    <source>
        <dbReference type="ARBA" id="ARBA00022692"/>
    </source>
</evidence>
<name>A0A1W1BN85_9ZZZZ</name>